<evidence type="ECO:0000259" key="2">
    <source>
        <dbReference type="PROSITE" id="PS51736"/>
    </source>
</evidence>
<dbReference type="InterPro" id="IPR050639">
    <property type="entry name" value="SSR_resolvase"/>
</dbReference>
<feature type="coiled-coil region" evidence="1">
    <location>
        <begin position="394"/>
        <end position="454"/>
    </location>
</feature>
<dbReference type="Pfam" id="PF07508">
    <property type="entry name" value="Recombinase"/>
    <property type="match status" value="1"/>
</dbReference>
<dbReference type="SMART" id="SM00857">
    <property type="entry name" value="Resolvase"/>
    <property type="match status" value="1"/>
</dbReference>
<evidence type="ECO:0000259" key="3">
    <source>
        <dbReference type="PROSITE" id="PS51737"/>
    </source>
</evidence>
<sequence>MKAVVYTRVSTEEQTMGYSLDAQKEKCAKKAQELGASEILYFDDAGVSGEIATRPALLDAISAIQNDKSIKFFICTDPDRLSRQLSNLLILTEQIERRGVKLVFTDFNREATPEGELFYSMRGAIAQFEKAMIARRTQTGKIRKARQGGWTHWPDIYGYDYEGGEVRVNEEEAAVVRLIFKLGAEMGVTAICNRLYELGIPSPRAGKLLWSRTTVRRILQYEPYYTGITYIRKHAAHGVHLNRYIANKDERYRRSIRPREEWVKMEIPIIIDEETFRKAQVRFINARRRNPGSAKFMFLLSGLIRCGHCGKTWHGLSQNRRGKRVMYYVCTMKNPGPRKGSNQPKCDTRFIPIDKIDEPVWEVVRGWILDDGKIREYNEMLHLQQRGDDRSPELEVLKGRHAELLAEEEALLDQLSKSKNARVRDRIGERLESLAEEIEKVQKAIEEIESGRNEVALTVDSGLVSEVRDSFPHPDDMTWEQKVEVVHKLIREVVIRLNEGRIDLTIYPHNTQIH</sequence>
<dbReference type="Pfam" id="PF19962">
    <property type="entry name" value="EAD9"/>
    <property type="match status" value="1"/>
</dbReference>
<dbReference type="PANTHER" id="PTHR30461:SF23">
    <property type="entry name" value="DNA RECOMBINASE-RELATED"/>
    <property type="match status" value="1"/>
</dbReference>
<organism evidence="4 5">
    <name type="scientific">Alicyclobacillus mali</name>
    <name type="common">ex Roth et al. 2021</name>
    <dbReference type="NCBI Taxonomy" id="1123961"/>
    <lineage>
        <taxon>Bacteria</taxon>
        <taxon>Bacillati</taxon>
        <taxon>Bacillota</taxon>
        <taxon>Bacilli</taxon>
        <taxon>Bacillales</taxon>
        <taxon>Alicyclobacillaceae</taxon>
        <taxon>Alicyclobacillus</taxon>
    </lineage>
</organism>
<dbReference type="InterPro" id="IPR006119">
    <property type="entry name" value="Resolv_N"/>
</dbReference>
<keyword evidence="1" id="KW-0175">Coiled coil</keyword>
<dbReference type="Pfam" id="PF13408">
    <property type="entry name" value="Zn_ribbon_recom"/>
    <property type="match status" value="1"/>
</dbReference>
<dbReference type="Gene3D" id="3.90.1750.20">
    <property type="entry name" value="Putative Large Serine Recombinase, Chain B, Domain 2"/>
    <property type="match status" value="1"/>
</dbReference>
<dbReference type="InterPro" id="IPR036162">
    <property type="entry name" value="Resolvase-like_N_sf"/>
</dbReference>
<comment type="caution">
    <text evidence="4">The sequence shown here is derived from an EMBL/GenBank/DDBJ whole genome shotgun (WGS) entry which is preliminary data.</text>
</comment>
<dbReference type="InterPro" id="IPR038109">
    <property type="entry name" value="DNA_bind_recomb_sf"/>
</dbReference>
<dbReference type="InterPro" id="IPR025827">
    <property type="entry name" value="Zn_ribbon_recom_dom"/>
</dbReference>
<accession>A0ABS0F0N5</accession>
<evidence type="ECO:0000313" key="4">
    <source>
        <dbReference type="EMBL" id="MBF8376838.1"/>
    </source>
</evidence>
<keyword evidence="5" id="KW-1185">Reference proteome</keyword>
<feature type="domain" description="Recombinase" evidence="3">
    <location>
        <begin position="156"/>
        <end position="290"/>
    </location>
</feature>
<gene>
    <name evidence="4" type="ORF">IW967_02985</name>
</gene>
<proteinExistence type="predicted"/>
<dbReference type="Gene3D" id="3.40.50.1390">
    <property type="entry name" value="Resolvase, N-terminal catalytic domain"/>
    <property type="match status" value="1"/>
</dbReference>
<dbReference type="SUPFAM" id="SSF53041">
    <property type="entry name" value="Resolvase-like"/>
    <property type="match status" value="1"/>
</dbReference>
<protein>
    <submittedName>
        <fullName evidence="4">Recombinase family protein</fullName>
    </submittedName>
</protein>
<dbReference type="InterPro" id="IPR045438">
    <property type="entry name" value="EAD9"/>
</dbReference>
<reference evidence="4 5" key="1">
    <citation type="submission" date="2020-11" db="EMBL/GenBank/DDBJ databases">
        <title>Genomic insight of Alicyclobacillus mali FL 18 reveals a new arsenic-resistant strain, with potential in environmental biotechnology.</title>
        <authorList>
            <person name="Fiorentino G."/>
            <person name="Gallo G."/>
            <person name="Aulitto M."/>
        </authorList>
    </citation>
    <scope>NUCLEOTIDE SEQUENCE [LARGE SCALE GENOMIC DNA]</scope>
    <source>
        <strain evidence="4 5">FL 18</strain>
    </source>
</reference>
<feature type="domain" description="Resolvase/invertase-type recombinase catalytic" evidence="2">
    <location>
        <begin position="2"/>
        <end position="148"/>
    </location>
</feature>
<dbReference type="PANTHER" id="PTHR30461">
    <property type="entry name" value="DNA-INVERTASE FROM LAMBDOID PROPHAGE"/>
    <property type="match status" value="1"/>
</dbReference>
<dbReference type="RefSeq" id="WP_195867082.1">
    <property type="nucleotide sequence ID" value="NZ_JADPKZ010000028.1"/>
</dbReference>
<evidence type="ECO:0000313" key="5">
    <source>
        <dbReference type="Proteomes" id="UP000642910"/>
    </source>
</evidence>
<dbReference type="EMBL" id="JADPKZ010000028">
    <property type="protein sequence ID" value="MBF8376838.1"/>
    <property type="molecule type" value="Genomic_DNA"/>
</dbReference>
<dbReference type="CDD" id="cd00338">
    <property type="entry name" value="Ser_Recombinase"/>
    <property type="match status" value="1"/>
</dbReference>
<dbReference type="InterPro" id="IPR011109">
    <property type="entry name" value="DNA_bind_recombinase_dom"/>
</dbReference>
<evidence type="ECO:0000256" key="1">
    <source>
        <dbReference type="SAM" id="Coils"/>
    </source>
</evidence>
<dbReference type="PROSITE" id="PS51737">
    <property type="entry name" value="RECOMBINASE_DNA_BIND"/>
    <property type="match status" value="1"/>
</dbReference>
<name>A0ABS0F0N5_9BACL</name>
<dbReference type="PROSITE" id="PS51736">
    <property type="entry name" value="RECOMBINASES_3"/>
    <property type="match status" value="1"/>
</dbReference>
<dbReference type="Proteomes" id="UP000642910">
    <property type="component" value="Unassembled WGS sequence"/>
</dbReference>
<dbReference type="Pfam" id="PF00239">
    <property type="entry name" value="Resolvase"/>
    <property type="match status" value="1"/>
</dbReference>